<feature type="transmembrane region" description="Helical" evidence="1">
    <location>
        <begin position="86"/>
        <end position="103"/>
    </location>
</feature>
<dbReference type="Proteomes" id="UP001196873">
    <property type="component" value="Unassembled WGS sequence"/>
</dbReference>
<dbReference type="RefSeq" id="WP_219427731.1">
    <property type="nucleotide sequence ID" value="NZ_JAHXRD010000009.1"/>
</dbReference>
<reference evidence="2" key="1">
    <citation type="submission" date="2021-07" db="EMBL/GenBank/DDBJ databases">
        <title>Genomic diversity and antimicrobial resistance of Prevotella spp. isolated from chronic lung disease airways.</title>
        <authorList>
            <person name="Webb K.A."/>
            <person name="Olagoke O.S."/>
            <person name="Baird T."/>
            <person name="Neill J."/>
            <person name="Pham A."/>
            <person name="Wells T.J."/>
            <person name="Ramsay K.A."/>
            <person name="Bell S.C."/>
            <person name="Sarovich D.S."/>
            <person name="Price E.P."/>
        </authorList>
    </citation>
    <scope>NUCLEOTIDE SEQUENCE</scope>
    <source>
        <strain evidence="2">SCHI0047.S.3</strain>
    </source>
</reference>
<feature type="transmembrane region" description="Helical" evidence="1">
    <location>
        <begin position="109"/>
        <end position="131"/>
    </location>
</feature>
<dbReference type="EMBL" id="JAHXRF010000008">
    <property type="protein sequence ID" value="MBW4865637.1"/>
    <property type="molecule type" value="Genomic_DNA"/>
</dbReference>
<keyword evidence="1" id="KW-1133">Transmembrane helix</keyword>
<accession>A0AAW4NST7</accession>
<comment type="caution">
    <text evidence="2">The sequence shown here is derived from an EMBL/GenBank/DDBJ whole genome shotgun (WGS) entry which is preliminary data.</text>
</comment>
<feature type="transmembrane region" description="Helical" evidence="1">
    <location>
        <begin position="45"/>
        <end position="66"/>
    </location>
</feature>
<keyword evidence="1" id="KW-0812">Transmembrane</keyword>
<evidence type="ECO:0008006" key="4">
    <source>
        <dbReference type="Google" id="ProtNLM"/>
    </source>
</evidence>
<feature type="transmembrane region" description="Helical" evidence="1">
    <location>
        <begin position="7"/>
        <end position="25"/>
    </location>
</feature>
<evidence type="ECO:0000313" key="2">
    <source>
        <dbReference type="EMBL" id="MBW4865637.1"/>
    </source>
</evidence>
<dbReference type="AlphaFoldDB" id="A0AAW4NST7"/>
<sequence>MKRIQKILQINYFLNLIIVLLWIVLNENDVFNIVGTAHENTNSDFLSASIMEVITICFIPVSLRLFKFGAIRQAIKDDKTPLLNTFFAYSLVRLEMLLMPMLVNAVLYYVFMNVAFGYMAIILFLSTLFIFPTQERCEQEYNTIIQS</sequence>
<proteinExistence type="predicted"/>
<gene>
    <name evidence="2" type="ORF">KZY68_06355</name>
</gene>
<evidence type="ECO:0000256" key="1">
    <source>
        <dbReference type="SAM" id="Phobius"/>
    </source>
</evidence>
<evidence type="ECO:0000313" key="3">
    <source>
        <dbReference type="Proteomes" id="UP001196873"/>
    </source>
</evidence>
<keyword evidence="1" id="KW-0472">Membrane</keyword>
<organism evidence="2 3">
    <name type="scientific">Segatella salivae</name>
    <dbReference type="NCBI Taxonomy" id="228604"/>
    <lineage>
        <taxon>Bacteria</taxon>
        <taxon>Pseudomonadati</taxon>
        <taxon>Bacteroidota</taxon>
        <taxon>Bacteroidia</taxon>
        <taxon>Bacteroidales</taxon>
        <taxon>Prevotellaceae</taxon>
        <taxon>Segatella</taxon>
    </lineage>
</organism>
<name>A0AAW4NST7_9BACT</name>
<protein>
    <recommendedName>
        <fullName evidence="4">DUF2975 domain-containing protein</fullName>
    </recommendedName>
</protein>